<dbReference type="GO" id="GO:0004519">
    <property type="term" value="F:endonuclease activity"/>
    <property type="evidence" value="ECO:0007669"/>
    <property type="project" value="UniProtKB-KW"/>
</dbReference>
<keyword evidence="7" id="KW-1185">Reference proteome</keyword>
<dbReference type="VEuPathDB" id="TrichDB:TRFO_18675"/>
<dbReference type="GO" id="GO:0005576">
    <property type="term" value="C:extracellular region"/>
    <property type="evidence" value="ECO:0007669"/>
    <property type="project" value="InterPro"/>
</dbReference>
<evidence type="ECO:0000256" key="3">
    <source>
        <dbReference type="ARBA" id="ARBA00022801"/>
    </source>
</evidence>
<keyword evidence="4" id="KW-0812">Transmembrane</keyword>
<dbReference type="EMBL" id="MLAK01000579">
    <property type="protein sequence ID" value="OHT11780.1"/>
    <property type="molecule type" value="Genomic_DNA"/>
</dbReference>
<organism evidence="6 7">
    <name type="scientific">Tritrichomonas foetus</name>
    <dbReference type="NCBI Taxonomy" id="1144522"/>
    <lineage>
        <taxon>Eukaryota</taxon>
        <taxon>Metamonada</taxon>
        <taxon>Parabasalia</taxon>
        <taxon>Tritrichomonadida</taxon>
        <taxon>Tritrichomonadidae</taxon>
        <taxon>Tritrichomonas</taxon>
    </lineage>
</organism>
<evidence type="ECO:0000313" key="7">
    <source>
        <dbReference type="Proteomes" id="UP000179807"/>
    </source>
</evidence>
<feature type="transmembrane region" description="Helical" evidence="4">
    <location>
        <begin position="6"/>
        <end position="25"/>
    </location>
</feature>
<dbReference type="AlphaFoldDB" id="A0A1J4KPR2"/>
<name>A0A1J4KPR2_9EUKA</name>
<keyword evidence="3" id="KW-0378">Hydrolase</keyword>
<dbReference type="GO" id="GO:0005737">
    <property type="term" value="C:cytoplasm"/>
    <property type="evidence" value="ECO:0007669"/>
    <property type="project" value="TreeGrafter"/>
</dbReference>
<dbReference type="InterPro" id="IPR005135">
    <property type="entry name" value="Endo/exonuclease/phosphatase"/>
</dbReference>
<keyword evidence="6" id="KW-0540">Nuclease</keyword>
<protein>
    <recommendedName>
        <fullName evidence="2">sphingomyelin phosphodiesterase</fullName>
        <ecNumber evidence="2">3.1.4.12</ecNumber>
    </recommendedName>
</protein>
<proteinExistence type="inferred from homology"/>
<comment type="caution">
    <text evidence="6">The sequence shown here is derived from an EMBL/GenBank/DDBJ whole genome shotgun (WGS) entry which is preliminary data.</text>
</comment>
<feature type="domain" description="Endonuclease/exonuclease/phosphatase" evidence="5">
    <location>
        <begin position="75"/>
        <end position="335"/>
    </location>
</feature>
<dbReference type="GO" id="GO:0004767">
    <property type="term" value="F:sphingomyelin phosphodiesterase activity"/>
    <property type="evidence" value="ECO:0007669"/>
    <property type="project" value="UniProtKB-EC"/>
</dbReference>
<dbReference type="GeneID" id="94835019"/>
<dbReference type="InterPro" id="IPR036691">
    <property type="entry name" value="Endo/exonu/phosph_ase_sf"/>
</dbReference>
<dbReference type="SUPFAM" id="SSF56219">
    <property type="entry name" value="DNase I-like"/>
    <property type="match status" value="1"/>
</dbReference>
<dbReference type="EC" id="3.1.4.12" evidence="2"/>
<dbReference type="InterPro" id="IPR017766">
    <property type="entry name" value="Sphingomyelinase/PLipase_C"/>
</dbReference>
<dbReference type="Proteomes" id="UP000179807">
    <property type="component" value="Unassembled WGS sequence"/>
</dbReference>
<comment type="similarity">
    <text evidence="1">Belongs to the neutral sphingomyelinase family.</text>
</comment>
<dbReference type="Pfam" id="PF03372">
    <property type="entry name" value="Exo_endo_phos"/>
    <property type="match status" value="1"/>
</dbReference>
<evidence type="ECO:0000259" key="5">
    <source>
        <dbReference type="Pfam" id="PF03372"/>
    </source>
</evidence>
<reference evidence="6" key="1">
    <citation type="submission" date="2016-10" db="EMBL/GenBank/DDBJ databases">
        <authorList>
            <person name="Benchimol M."/>
            <person name="Almeida L.G."/>
            <person name="Vasconcelos A.T."/>
            <person name="Perreira-Neves A."/>
            <person name="Rosa I.A."/>
            <person name="Tasca T."/>
            <person name="Bogo M.R."/>
            <person name="de Souza W."/>
        </authorList>
    </citation>
    <scope>NUCLEOTIDE SEQUENCE [LARGE SCALE GENOMIC DNA]</scope>
    <source>
        <strain evidence="6">K</strain>
    </source>
</reference>
<keyword evidence="4" id="KW-0472">Membrane</keyword>
<dbReference type="OrthoDB" id="40902at2759"/>
<keyword evidence="4" id="KW-1133">Transmembrane helix</keyword>
<dbReference type="PANTHER" id="PTHR16320">
    <property type="entry name" value="SPHINGOMYELINASE FAMILY MEMBER"/>
    <property type="match status" value="1"/>
</dbReference>
<dbReference type="GO" id="GO:0004527">
    <property type="term" value="F:exonuclease activity"/>
    <property type="evidence" value="ECO:0007669"/>
    <property type="project" value="UniProtKB-KW"/>
</dbReference>
<dbReference type="CDD" id="cd09078">
    <property type="entry name" value="nSMase"/>
    <property type="match status" value="1"/>
</dbReference>
<evidence type="ECO:0000256" key="2">
    <source>
        <dbReference type="ARBA" id="ARBA00012369"/>
    </source>
</evidence>
<sequence length="351" mass="39807">MEVIEIIAYVLFTIVAGFLGTMLFFKLINRSCYGKEVTPDAKQDTKVKTDSLRFLQYNVKWTPNIARLGRNEFAKERAEILAQSVADYDVICLNEAYSYIGSPVVQFIKTMKKKGFTYVKRLPPTSIMSFEIVDGGVLVLSKYPILAHDTMTYELNVGYDMAVAKGVLYLRIQTGPGTHAHVFATHLQTNYPGSYLECRTVRFSQIYAFNSLRSRKATDGQPIILIGDLNVDARMPEPQTEKKTISEYNRLIKVLTTECYTLTDALFQSYGKHEVTYGADDKRLTVKEDQNSQKCLDYVLVWNRDEGQYIVAGTECNVVKFTVDGNKNFTQLSDHYGLACTVHFSLLQNDV</sequence>
<evidence type="ECO:0000256" key="4">
    <source>
        <dbReference type="SAM" id="Phobius"/>
    </source>
</evidence>
<accession>A0A1J4KPR2</accession>
<dbReference type="PANTHER" id="PTHR16320:SF1">
    <property type="entry name" value="SPHINGOMYELINASE DDB_G0288017"/>
    <property type="match status" value="1"/>
</dbReference>
<evidence type="ECO:0000313" key="6">
    <source>
        <dbReference type="EMBL" id="OHT11780.1"/>
    </source>
</evidence>
<gene>
    <name evidence="6" type="ORF">TRFO_18675</name>
</gene>
<dbReference type="Gene3D" id="3.60.10.10">
    <property type="entry name" value="Endonuclease/exonuclease/phosphatase"/>
    <property type="match status" value="1"/>
</dbReference>
<keyword evidence="6" id="KW-0255">Endonuclease</keyword>
<dbReference type="RefSeq" id="XP_068364916.1">
    <property type="nucleotide sequence ID" value="XM_068500315.1"/>
</dbReference>
<dbReference type="InterPro" id="IPR038772">
    <property type="entry name" value="Sph/SMPD2-like"/>
</dbReference>
<evidence type="ECO:0000256" key="1">
    <source>
        <dbReference type="ARBA" id="ARBA00006335"/>
    </source>
</evidence>